<dbReference type="InterPro" id="IPR043154">
    <property type="entry name" value="Sec-1-like_dom1"/>
</dbReference>
<dbReference type="FunCoup" id="E9HI31">
    <property type="interactions" value="2036"/>
</dbReference>
<dbReference type="InterPro" id="IPR036045">
    <property type="entry name" value="Sec1-like_sf"/>
</dbReference>
<dbReference type="GO" id="GO:0016192">
    <property type="term" value="P:vesicle-mediated transport"/>
    <property type="evidence" value="ECO:0000318"/>
    <property type="project" value="GO_Central"/>
</dbReference>
<dbReference type="GO" id="GO:0033263">
    <property type="term" value="C:CORVET complex"/>
    <property type="evidence" value="ECO:0000318"/>
    <property type="project" value="GO_Central"/>
</dbReference>
<dbReference type="SUPFAM" id="SSF56815">
    <property type="entry name" value="Sec1/munc18-like (SM) proteins"/>
    <property type="match status" value="1"/>
</dbReference>
<dbReference type="Gene3D" id="3.40.50.2060">
    <property type="match status" value="1"/>
</dbReference>
<accession>E9HI31</accession>
<sequence>MSDYEEHEYDENVARFVDLSLIEQDIVSLLEKFSGTKAIFWDEQLTGPIGLVAEYSFLKELDVKMFQLKPGRLPSISVKNILFITRPEVELMDCIADNLHSEESQGHSASKEYQLIFVSRRSAVCEQRLKDKGVYGTLTSIDELPVDFFPLDSDVISMELDLYVDNEISSLHQISHGLMSLQSLYGIFPNVVGKGRHARNVFELMTRMRRDIGVDCDPPMSPLFDTLMIIDRTVDLITPVVTQLTYEGLIDEFYGIKHNTVKLPGENFQASSHAGQSPRSDGSSVKSVVLNSAEELYADLRDKNFSAVGTALSRKAKAISAQYEIIAKESCEHQNDMGISNRHPNDIQCYLGLGDFFIFAIPKPVNNVTLNRNK</sequence>
<dbReference type="Gene3D" id="3.40.50.1910">
    <property type="match status" value="1"/>
</dbReference>
<dbReference type="eggNOG" id="KOG1302">
    <property type="taxonomic scope" value="Eukaryota"/>
</dbReference>
<dbReference type="InterPro" id="IPR001619">
    <property type="entry name" value="Sec1-like"/>
</dbReference>
<dbReference type="KEGG" id="dpx:DAPPUDRAFT_329944"/>
<dbReference type="PhylomeDB" id="E9HI31"/>
<dbReference type="EMBL" id="GL732652">
    <property type="protein sequence ID" value="EFX68585.1"/>
    <property type="molecule type" value="Genomic_DNA"/>
</dbReference>
<proteinExistence type="inferred from homology"/>
<organism evidence="2 3">
    <name type="scientific">Daphnia pulex</name>
    <name type="common">Water flea</name>
    <dbReference type="NCBI Taxonomy" id="6669"/>
    <lineage>
        <taxon>Eukaryota</taxon>
        <taxon>Metazoa</taxon>
        <taxon>Ecdysozoa</taxon>
        <taxon>Arthropoda</taxon>
        <taxon>Crustacea</taxon>
        <taxon>Branchiopoda</taxon>
        <taxon>Diplostraca</taxon>
        <taxon>Cladocera</taxon>
        <taxon>Anomopoda</taxon>
        <taxon>Daphniidae</taxon>
        <taxon>Daphnia</taxon>
    </lineage>
</organism>
<protein>
    <recommendedName>
        <fullName evidence="4">Vacuolar protein sorting-associated protein 33A</fullName>
    </recommendedName>
</protein>
<comment type="similarity">
    <text evidence="1">Belongs to the STXBP/unc-18/SEC1 family.</text>
</comment>
<dbReference type="GO" id="GO:0005764">
    <property type="term" value="C:lysosome"/>
    <property type="evidence" value="ECO:0000318"/>
    <property type="project" value="GO_Central"/>
</dbReference>
<name>E9HI31_DAPPU</name>
<evidence type="ECO:0000256" key="1">
    <source>
        <dbReference type="ARBA" id="ARBA00009884"/>
    </source>
</evidence>
<dbReference type="STRING" id="6669.E9HI31"/>
<dbReference type="AlphaFoldDB" id="E9HI31"/>
<reference evidence="2 3" key="1">
    <citation type="journal article" date="2011" name="Science">
        <title>The ecoresponsive genome of Daphnia pulex.</title>
        <authorList>
            <person name="Colbourne J.K."/>
            <person name="Pfrender M.E."/>
            <person name="Gilbert D."/>
            <person name="Thomas W.K."/>
            <person name="Tucker A."/>
            <person name="Oakley T.H."/>
            <person name="Tokishita S."/>
            <person name="Aerts A."/>
            <person name="Arnold G.J."/>
            <person name="Basu M.K."/>
            <person name="Bauer D.J."/>
            <person name="Caceres C.E."/>
            <person name="Carmel L."/>
            <person name="Casola C."/>
            <person name="Choi J.H."/>
            <person name="Detter J.C."/>
            <person name="Dong Q."/>
            <person name="Dusheyko S."/>
            <person name="Eads B.D."/>
            <person name="Frohlich T."/>
            <person name="Geiler-Samerotte K.A."/>
            <person name="Gerlach D."/>
            <person name="Hatcher P."/>
            <person name="Jogdeo S."/>
            <person name="Krijgsveld J."/>
            <person name="Kriventseva E.V."/>
            <person name="Kultz D."/>
            <person name="Laforsch C."/>
            <person name="Lindquist E."/>
            <person name="Lopez J."/>
            <person name="Manak J.R."/>
            <person name="Muller J."/>
            <person name="Pangilinan J."/>
            <person name="Patwardhan R.P."/>
            <person name="Pitluck S."/>
            <person name="Pritham E.J."/>
            <person name="Rechtsteiner A."/>
            <person name="Rho M."/>
            <person name="Rogozin I.B."/>
            <person name="Sakarya O."/>
            <person name="Salamov A."/>
            <person name="Schaack S."/>
            <person name="Shapiro H."/>
            <person name="Shiga Y."/>
            <person name="Skalitzky C."/>
            <person name="Smith Z."/>
            <person name="Souvorov A."/>
            <person name="Sung W."/>
            <person name="Tang Z."/>
            <person name="Tsuchiya D."/>
            <person name="Tu H."/>
            <person name="Vos H."/>
            <person name="Wang M."/>
            <person name="Wolf Y.I."/>
            <person name="Yamagata H."/>
            <person name="Yamada T."/>
            <person name="Ye Y."/>
            <person name="Shaw J.R."/>
            <person name="Andrews J."/>
            <person name="Crease T.J."/>
            <person name="Tang H."/>
            <person name="Lucas S.M."/>
            <person name="Robertson H.M."/>
            <person name="Bork P."/>
            <person name="Koonin E.V."/>
            <person name="Zdobnov E.M."/>
            <person name="Grigoriev I.V."/>
            <person name="Lynch M."/>
            <person name="Boore J.L."/>
        </authorList>
    </citation>
    <scope>NUCLEOTIDE SEQUENCE [LARGE SCALE GENOMIC DNA]</scope>
</reference>
<dbReference type="PANTHER" id="PTHR11679">
    <property type="entry name" value="VESICLE PROTEIN SORTING-ASSOCIATED"/>
    <property type="match status" value="1"/>
</dbReference>
<evidence type="ECO:0000313" key="3">
    <source>
        <dbReference type="Proteomes" id="UP000000305"/>
    </source>
</evidence>
<dbReference type="HOGENOM" id="CLU_016678_0_0_1"/>
<keyword evidence="3" id="KW-1185">Reference proteome</keyword>
<dbReference type="OMA" id="ANISEWD"/>
<dbReference type="InterPro" id="IPR027482">
    <property type="entry name" value="Sec1-like_dom2"/>
</dbReference>
<dbReference type="GO" id="GO:0006886">
    <property type="term" value="P:intracellular protein transport"/>
    <property type="evidence" value="ECO:0000318"/>
    <property type="project" value="GO_Central"/>
</dbReference>
<evidence type="ECO:0000313" key="2">
    <source>
        <dbReference type="EMBL" id="EFX68585.1"/>
    </source>
</evidence>
<gene>
    <name evidence="2" type="ORF">DAPPUDRAFT_329944</name>
</gene>
<dbReference type="Pfam" id="PF00995">
    <property type="entry name" value="Sec1"/>
    <property type="match status" value="1"/>
</dbReference>
<dbReference type="OrthoDB" id="6354752at2759"/>
<evidence type="ECO:0008006" key="4">
    <source>
        <dbReference type="Google" id="ProtNLM"/>
    </source>
</evidence>
<dbReference type="Proteomes" id="UP000000305">
    <property type="component" value="Unassembled WGS sequence"/>
</dbReference>
<dbReference type="InParanoid" id="E9HI31"/>